<sequence>MNTPNDHDLAALRFQSAARDLNHIVRRIASRYIVQRVPLTWRLLHAIEAEALADLGFASRHDEAMLNLFQRPHGLSYPETDDVVDFGASNALPPVFAFAVAAYERALESVDPSASGRSQAARSVRRQRAWGG</sequence>
<name>A0ABZ0WN68_9BURK</name>
<dbReference type="Proteomes" id="UP001325479">
    <property type="component" value="Chromosome"/>
</dbReference>
<gene>
    <name evidence="1" type="ORF">U0042_03630</name>
</gene>
<proteinExistence type="predicted"/>
<accession>A0ABZ0WN68</accession>
<dbReference type="Pfam" id="PF10616">
    <property type="entry name" value="DUF2471"/>
    <property type="match status" value="1"/>
</dbReference>
<dbReference type="RefSeq" id="WP_114809909.1">
    <property type="nucleotide sequence ID" value="NZ_CP139965.1"/>
</dbReference>
<protein>
    <submittedName>
        <fullName evidence="1">DUF2471 family protein</fullName>
    </submittedName>
</protein>
<keyword evidence="2" id="KW-1185">Reference proteome</keyword>
<reference evidence="1 2" key="1">
    <citation type="submission" date="2023-12" db="EMBL/GenBank/DDBJ databases">
        <title>Genome sequencing and assembly of bacterial species from a model synthetic community.</title>
        <authorList>
            <person name="Hogle S.L."/>
        </authorList>
    </citation>
    <scope>NUCLEOTIDE SEQUENCE [LARGE SCALE GENOMIC DNA]</scope>
    <source>
        <strain evidence="1 2">HAMBI 2494</strain>
    </source>
</reference>
<evidence type="ECO:0000313" key="2">
    <source>
        <dbReference type="Proteomes" id="UP001325479"/>
    </source>
</evidence>
<dbReference type="EMBL" id="CP139965">
    <property type="protein sequence ID" value="WQD78812.1"/>
    <property type="molecule type" value="Genomic_DNA"/>
</dbReference>
<dbReference type="InterPro" id="IPR018894">
    <property type="entry name" value="DUF2471"/>
</dbReference>
<evidence type="ECO:0000313" key="1">
    <source>
        <dbReference type="EMBL" id="WQD78812.1"/>
    </source>
</evidence>
<organism evidence="1 2">
    <name type="scientific">Paraburkholderia kururiensis</name>
    <dbReference type="NCBI Taxonomy" id="984307"/>
    <lineage>
        <taxon>Bacteria</taxon>
        <taxon>Pseudomonadati</taxon>
        <taxon>Pseudomonadota</taxon>
        <taxon>Betaproteobacteria</taxon>
        <taxon>Burkholderiales</taxon>
        <taxon>Burkholderiaceae</taxon>
        <taxon>Paraburkholderia</taxon>
    </lineage>
</organism>